<sequence length="896" mass="97513">MLLRWPPFIITLYCCLHSFTAAAQTRTAYLVHYAHIPAAAQLQASGLLRVVKPGWYYVQRVVKDSNIISIDSTSHHWKASQALLRACVQADSVTVLLGADSLAWPAKPVRTGIYSLRVASRQLDSLLALPPIRFADVYRKPVEEMIINTGDMRLNRIVLAWQSYPQWQGQGMVISFKESMFDTTDIDLLHKHIPAAEEASTTSEHATIMTTLAAGRGNSDITGKGVAPLAQLSNADYSTNLLPEPDAYYQGLHIGVQNHSYGTPSIENYYGLEARAFDAQAWSQDTLLHVFSSGNIGDSVATEGSYAGVKGYANLSGNFKQAKNVLVTGGTDADNNVPVLSSKGPAYDGRMKPDIVAYGQDGTSGAAALSSGVATLLQQAYATRYGHRPASALVKGLLINSATDIGPPGPDYSSGFGALHAARALQTLQDGHFREAQVSAGGSIALPLQIPAGTGALKVTLVWNDPPAEANAPQALVNDLDLQVITPESTSLLPWVPAGINAPATRRRDSLNNVEQVTLEPATAGTYSLVVNATHLHAGTQRFYLVYSFTPAQYFTWEYPLRSSKPEAATTLPLRWSSAGYNTGNISYSLDRGNTWKTLASGIPLAKDGYTWALPDTFCTAILKMESAAQVFLSDTFVVSPQPTLHVGFDCSDAGQLWWPTQPGADSYQLAVLDYDSLKTYIHTRDTALVIPGDGPSYFSLQAISPRGDTGLRSLTYNYHQQGLQCYIQSLNADSTAQGVLLQLQLGTVYHLKAIRWERLTSKGFITLQEEGIQDGLVYQFTDTTHLTGVVYYRVTLVTDGGKNYTSDEVAVNLLGTHDYWLFPNPAQEQFQFFSRTTEQVQLQLYNMSGQLVLQRNINMPQTTIPVSGLPAGIYVCAVFDHGRRTGTQKLVVLPH</sequence>
<dbReference type="NCBIfam" id="TIGR04183">
    <property type="entry name" value="Por_Secre_tail"/>
    <property type="match status" value="1"/>
</dbReference>
<comment type="caution">
    <text evidence="6">The sequence shown here is derived from an EMBL/GenBank/DDBJ whole genome shotgun (WGS) entry which is preliminary data.</text>
</comment>
<dbReference type="Gene3D" id="3.40.50.200">
    <property type="entry name" value="Peptidase S8/S53 domain"/>
    <property type="match status" value="1"/>
</dbReference>
<evidence type="ECO:0000259" key="4">
    <source>
        <dbReference type="Pfam" id="PF00082"/>
    </source>
</evidence>
<evidence type="ECO:0008006" key="8">
    <source>
        <dbReference type="Google" id="ProtNLM"/>
    </source>
</evidence>
<protein>
    <recommendedName>
        <fullName evidence="8">Peptidase S8/S53 domain-containing protein</fullName>
    </recommendedName>
</protein>
<evidence type="ECO:0000256" key="1">
    <source>
        <dbReference type="ARBA" id="ARBA00011073"/>
    </source>
</evidence>
<dbReference type="InterPro" id="IPR008979">
    <property type="entry name" value="Galactose-bd-like_sf"/>
</dbReference>
<evidence type="ECO:0000259" key="5">
    <source>
        <dbReference type="Pfam" id="PF18962"/>
    </source>
</evidence>
<feature type="signal peptide" evidence="3">
    <location>
        <begin position="1"/>
        <end position="23"/>
    </location>
</feature>
<evidence type="ECO:0000313" key="7">
    <source>
        <dbReference type="Proteomes" id="UP000244450"/>
    </source>
</evidence>
<dbReference type="InterPro" id="IPR036852">
    <property type="entry name" value="Peptidase_S8/S53_dom_sf"/>
</dbReference>
<evidence type="ECO:0000313" key="6">
    <source>
        <dbReference type="EMBL" id="PUZ21695.1"/>
    </source>
</evidence>
<dbReference type="InterPro" id="IPR034058">
    <property type="entry name" value="TagA/B/C/D_pept_dom"/>
</dbReference>
<dbReference type="Pfam" id="PF18962">
    <property type="entry name" value="Por_Secre_tail"/>
    <property type="match status" value="1"/>
</dbReference>
<feature type="domain" description="Peptidase S8/S53" evidence="4">
    <location>
        <begin position="197"/>
        <end position="417"/>
    </location>
</feature>
<evidence type="ECO:0000256" key="2">
    <source>
        <dbReference type="PROSITE-ProRule" id="PRU01240"/>
    </source>
</evidence>
<dbReference type="EMBL" id="QCYK01000004">
    <property type="protein sequence ID" value="PUZ21695.1"/>
    <property type="molecule type" value="Genomic_DNA"/>
</dbReference>
<keyword evidence="7" id="KW-1185">Reference proteome</keyword>
<dbReference type="CDD" id="cd04842">
    <property type="entry name" value="Peptidases_S8_Kp43_protease"/>
    <property type="match status" value="1"/>
</dbReference>
<name>A0A2T7BBC4_9BACT</name>
<dbReference type="InterPro" id="IPR000209">
    <property type="entry name" value="Peptidase_S8/S53_dom"/>
</dbReference>
<dbReference type="InterPro" id="IPR051048">
    <property type="entry name" value="Peptidase_S8/S53_subtilisin"/>
</dbReference>
<dbReference type="InterPro" id="IPR026444">
    <property type="entry name" value="Secre_tail"/>
</dbReference>
<feature type="domain" description="Secretion system C-terminal sorting" evidence="5">
    <location>
        <begin position="822"/>
        <end position="893"/>
    </location>
</feature>
<dbReference type="GO" id="GO:0006508">
    <property type="term" value="P:proteolysis"/>
    <property type="evidence" value="ECO:0007669"/>
    <property type="project" value="InterPro"/>
</dbReference>
<dbReference type="SUPFAM" id="SSF49785">
    <property type="entry name" value="Galactose-binding domain-like"/>
    <property type="match status" value="1"/>
</dbReference>
<dbReference type="OrthoDB" id="9792152at2"/>
<dbReference type="PROSITE" id="PS51892">
    <property type="entry name" value="SUBTILASE"/>
    <property type="match status" value="1"/>
</dbReference>
<dbReference type="Pfam" id="PF00082">
    <property type="entry name" value="Peptidase_S8"/>
    <property type="match status" value="1"/>
</dbReference>
<evidence type="ECO:0000256" key="3">
    <source>
        <dbReference type="SAM" id="SignalP"/>
    </source>
</evidence>
<comment type="caution">
    <text evidence="2">Lacks conserved residue(s) required for the propagation of feature annotation.</text>
</comment>
<gene>
    <name evidence="6" type="ORF">DCC81_24195</name>
</gene>
<reference evidence="6 7" key="1">
    <citation type="submission" date="2018-04" db="EMBL/GenBank/DDBJ databases">
        <title>Chitinophaga fuyangensis sp. nov., isolated from soil in a chemical factory.</title>
        <authorList>
            <person name="Chen K."/>
        </authorList>
    </citation>
    <scope>NUCLEOTIDE SEQUENCE [LARGE SCALE GENOMIC DNA]</scope>
    <source>
        <strain evidence="6 7">LY-1</strain>
    </source>
</reference>
<dbReference type="PANTHER" id="PTHR43399:SF4">
    <property type="entry name" value="CELL WALL-ASSOCIATED PROTEASE"/>
    <property type="match status" value="1"/>
</dbReference>
<dbReference type="Gene3D" id="2.60.120.380">
    <property type="match status" value="1"/>
</dbReference>
<dbReference type="PANTHER" id="PTHR43399">
    <property type="entry name" value="SUBTILISIN-RELATED"/>
    <property type="match status" value="1"/>
</dbReference>
<dbReference type="GO" id="GO:0004252">
    <property type="term" value="F:serine-type endopeptidase activity"/>
    <property type="evidence" value="ECO:0007669"/>
    <property type="project" value="InterPro"/>
</dbReference>
<accession>A0A2T7BBC4</accession>
<proteinExistence type="inferred from homology"/>
<dbReference type="SUPFAM" id="SSF52743">
    <property type="entry name" value="Subtilisin-like"/>
    <property type="match status" value="1"/>
</dbReference>
<feature type="chain" id="PRO_5015704845" description="Peptidase S8/S53 domain-containing protein" evidence="3">
    <location>
        <begin position="24"/>
        <end position="896"/>
    </location>
</feature>
<dbReference type="AlphaFoldDB" id="A0A2T7BBC4"/>
<organism evidence="6 7">
    <name type="scientific">Chitinophaga parva</name>
    <dbReference type="NCBI Taxonomy" id="2169414"/>
    <lineage>
        <taxon>Bacteria</taxon>
        <taxon>Pseudomonadati</taxon>
        <taxon>Bacteroidota</taxon>
        <taxon>Chitinophagia</taxon>
        <taxon>Chitinophagales</taxon>
        <taxon>Chitinophagaceae</taxon>
        <taxon>Chitinophaga</taxon>
    </lineage>
</organism>
<comment type="similarity">
    <text evidence="1 2">Belongs to the peptidase S8 family.</text>
</comment>
<dbReference type="Proteomes" id="UP000244450">
    <property type="component" value="Unassembled WGS sequence"/>
</dbReference>
<keyword evidence="3" id="KW-0732">Signal</keyword>